<sequence length="98" mass="10841">MAWTEGIGVPTSTRTHVYEFGTRVLALRLLATSATSKSTCGLPPTPLPLTPVPKPKGYSDMVIDVKDLKTSFNRLSYLFMEVIVSRRLLDAFRLSSSH</sequence>
<dbReference type="InParanoid" id="A0A061FAV3"/>
<evidence type="ECO:0000313" key="2">
    <source>
        <dbReference type="Proteomes" id="UP000026915"/>
    </source>
</evidence>
<dbReference type="AlphaFoldDB" id="A0A061FAV3"/>
<dbReference type="Proteomes" id="UP000026915">
    <property type="component" value="Chromosome 7"/>
</dbReference>
<reference evidence="1 2" key="1">
    <citation type="journal article" date="2013" name="Genome Biol.">
        <title>The genome sequence of the most widely cultivated cacao type and its use to identify candidate genes regulating pod color.</title>
        <authorList>
            <person name="Motamayor J.C."/>
            <person name="Mockaitis K."/>
            <person name="Schmutz J."/>
            <person name="Haiminen N."/>
            <person name="Iii D.L."/>
            <person name="Cornejo O."/>
            <person name="Findley S.D."/>
            <person name="Zheng P."/>
            <person name="Utro F."/>
            <person name="Royaert S."/>
            <person name="Saski C."/>
            <person name="Jenkins J."/>
            <person name="Podicheti R."/>
            <person name="Zhao M."/>
            <person name="Scheffler B.E."/>
            <person name="Stack J.C."/>
            <person name="Feltus F.A."/>
            <person name="Mustiga G.M."/>
            <person name="Amores F."/>
            <person name="Phillips W."/>
            <person name="Marelli J.P."/>
            <person name="May G.D."/>
            <person name="Shapiro H."/>
            <person name="Ma J."/>
            <person name="Bustamante C.D."/>
            <person name="Schnell R.J."/>
            <person name="Main D."/>
            <person name="Gilbert D."/>
            <person name="Parida L."/>
            <person name="Kuhn D.N."/>
        </authorList>
    </citation>
    <scope>NUCLEOTIDE SEQUENCE [LARGE SCALE GENOMIC DNA]</scope>
    <source>
        <strain evidence="2">cv. Matina 1-6</strain>
    </source>
</reference>
<name>A0A061FAV3_THECC</name>
<accession>A0A061FAV3</accession>
<dbReference type="EMBL" id="CM001885">
    <property type="protein sequence ID" value="EOY13852.1"/>
    <property type="molecule type" value="Genomic_DNA"/>
</dbReference>
<dbReference type="Gramene" id="EOY13852">
    <property type="protein sequence ID" value="EOY13852"/>
    <property type="gene ID" value="TCM_032523"/>
</dbReference>
<proteinExistence type="predicted"/>
<protein>
    <submittedName>
        <fullName evidence="1">Uncharacterized protein</fullName>
    </submittedName>
</protein>
<keyword evidence="2" id="KW-1185">Reference proteome</keyword>
<evidence type="ECO:0000313" key="1">
    <source>
        <dbReference type="EMBL" id="EOY13852.1"/>
    </source>
</evidence>
<dbReference type="HOGENOM" id="CLU_2337801_0_0_1"/>
<gene>
    <name evidence="1" type="ORF">TCM_032523</name>
</gene>
<organism evidence="1 2">
    <name type="scientific">Theobroma cacao</name>
    <name type="common">Cacao</name>
    <name type="synonym">Cocoa</name>
    <dbReference type="NCBI Taxonomy" id="3641"/>
    <lineage>
        <taxon>Eukaryota</taxon>
        <taxon>Viridiplantae</taxon>
        <taxon>Streptophyta</taxon>
        <taxon>Embryophyta</taxon>
        <taxon>Tracheophyta</taxon>
        <taxon>Spermatophyta</taxon>
        <taxon>Magnoliopsida</taxon>
        <taxon>eudicotyledons</taxon>
        <taxon>Gunneridae</taxon>
        <taxon>Pentapetalae</taxon>
        <taxon>rosids</taxon>
        <taxon>malvids</taxon>
        <taxon>Malvales</taxon>
        <taxon>Malvaceae</taxon>
        <taxon>Byttnerioideae</taxon>
        <taxon>Theobroma</taxon>
    </lineage>
</organism>